<dbReference type="HOGENOM" id="CLU_030328_0_0_2"/>
<proteinExistence type="predicted"/>
<sequence length="601" mass="66132" precursor="true">MSAARDIAIIARWEVKKTFSVMSRNVLPVAIVLFVLLVFVTGFAAESGLHIQDGMYRIGVDDPKVAALFTSDTRFTVYQDTDADLIRDRGTYDIVIVRGGVFASATQKGQSAENALARDYAQYKNSVYAGESDLFAAYPLWIDTESVESEINFSTPQNGQYIPVPPGPGAPVPQGPVENIPTPSPTLGITQDELRQQIAISSQENSPVSRYTDVLSPNSAAMGSFVTPDQLSPPLPFDSIILVFVFIFPLYFSSQFFMMSIMNERIERQGEPLLSMPVKTSSIILGKMLPYFLAMLAICTVITLYIHASLLVLLPLIPIIVFFLANALIIGMLARSFRELSFVSIFFSTVATSYLFFPSIFANVHVISLVSPLTLIVLTVQGTAWTVADYVYATSLFWLTAAVLFAIAAKNFNEERLFSEKKFLPRIREFLSGILPEKHPFAALFVLALISIPFVFMAQMMGLVVFFNLPMPYSLISLLVLAALIEEMAKAAGIYTLFVRDPSFFSWKNLVLASAATAIGFLVGEKLLLFATLAQISESIFGSVLFLSLGSLWMPLLLHFACVLIVASSLKLGGKKALVPGLFAATLLHCCYNLYVLGWFH</sequence>
<dbReference type="OrthoDB" id="106980at2157"/>
<dbReference type="STRING" id="456442.Mboo_2286"/>
<keyword evidence="1" id="KW-0472">Membrane</keyword>
<feature type="transmembrane region" description="Helical" evidence="1">
    <location>
        <begin position="578"/>
        <end position="600"/>
    </location>
</feature>
<evidence type="ECO:0000313" key="3">
    <source>
        <dbReference type="Proteomes" id="UP000002408"/>
    </source>
</evidence>
<evidence type="ECO:0000313" key="2">
    <source>
        <dbReference type="EMBL" id="ABS56800.1"/>
    </source>
</evidence>
<dbReference type="RefSeq" id="WP_012107860.1">
    <property type="nucleotide sequence ID" value="NC_009712.1"/>
</dbReference>
<feature type="transmembrane region" description="Helical" evidence="1">
    <location>
        <begin position="240"/>
        <end position="262"/>
    </location>
</feature>
<feature type="transmembrane region" description="Helical" evidence="1">
    <location>
        <begin position="441"/>
        <end position="467"/>
    </location>
</feature>
<protein>
    <submittedName>
        <fullName evidence="2">Abortive infection protein</fullName>
    </submittedName>
</protein>
<evidence type="ECO:0000256" key="1">
    <source>
        <dbReference type="SAM" id="Phobius"/>
    </source>
</evidence>
<reference evidence="3" key="1">
    <citation type="journal article" date="2015" name="Microbiology">
        <title>Genome of Methanoregula boonei 6A8 reveals adaptations to oligotrophic peatland environments.</title>
        <authorList>
            <person name="Braeuer S."/>
            <person name="Cadillo-Quiroz H."/>
            <person name="Kyrpides N."/>
            <person name="Woyke T."/>
            <person name="Goodwin L."/>
            <person name="Detter C."/>
            <person name="Podell S."/>
            <person name="Yavitt J.B."/>
            <person name="Zinder S.H."/>
        </authorList>
    </citation>
    <scope>NUCLEOTIDE SEQUENCE [LARGE SCALE GENOMIC DNA]</scope>
    <source>
        <strain evidence="3">DSM 21154 / JCM 14090 / 6A8</strain>
    </source>
</reference>
<accession>A7IAN9</accession>
<dbReference type="eggNOG" id="arCOG04450">
    <property type="taxonomic scope" value="Archaea"/>
</dbReference>
<organism evidence="2 3">
    <name type="scientific">Methanoregula boonei (strain DSM 21154 / JCM 14090 / 6A8)</name>
    <dbReference type="NCBI Taxonomy" id="456442"/>
    <lineage>
        <taxon>Archaea</taxon>
        <taxon>Methanobacteriati</taxon>
        <taxon>Methanobacteriota</taxon>
        <taxon>Stenosarchaea group</taxon>
        <taxon>Methanomicrobia</taxon>
        <taxon>Methanomicrobiales</taxon>
        <taxon>Methanoregulaceae</taxon>
        <taxon>Methanoregula</taxon>
    </lineage>
</organism>
<dbReference type="KEGG" id="mbn:Mboo_2286"/>
<gene>
    <name evidence="2" type="ordered locus">Mboo_2286</name>
</gene>
<feature type="transmembrane region" description="Helical" evidence="1">
    <location>
        <begin position="473"/>
        <end position="498"/>
    </location>
</feature>
<dbReference type="GeneID" id="5411943"/>
<dbReference type="Proteomes" id="UP000002408">
    <property type="component" value="Chromosome"/>
</dbReference>
<name>A7IAN9_METB6</name>
<dbReference type="EMBL" id="CP000780">
    <property type="protein sequence ID" value="ABS56800.1"/>
    <property type="molecule type" value="Genomic_DNA"/>
</dbReference>
<feature type="transmembrane region" description="Helical" evidence="1">
    <location>
        <begin position="345"/>
        <end position="370"/>
    </location>
</feature>
<keyword evidence="1" id="KW-0812">Transmembrane</keyword>
<feature type="transmembrane region" description="Helical" evidence="1">
    <location>
        <begin position="283"/>
        <end position="306"/>
    </location>
</feature>
<keyword evidence="3" id="KW-1185">Reference proteome</keyword>
<feature type="transmembrane region" description="Helical" evidence="1">
    <location>
        <begin position="510"/>
        <end position="534"/>
    </location>
</feature>
<feature type="transmembrane region" description="Helical" evidence="1">
    <location>
        <begin position="540"/>
        <end position="566"/>
    </location>
</feature>
<feature type="transmembrane region" description="Helical" evidence="1">
    <location>
        <begin position="312"/>
        <end position="333"/>
    </location>
</feature>
<keyword evidence="1" id="KW-1133">Transmembrane helix</keyword>
<dbReference type="AlphaFoldDB" id="A7IAN9"/>
<feature type="transmembrane region" description="Helical" evidence="1">
    <location>
        <begin position="390"/>
        <end position="409"/>
    </location>
</feature>